<comment type="caution">
    <text evidence="7">The sequence shown here is derived from an EMBL/GenBank/DDBJ whole genome shotgun (WGS) entry which is preliminary data.</text>
</comment>
<feature type="transmembrane region" description="Helical" evidence="5">
    <location>
        <begin position="35"/>
        <end position="58"/>
    </location>
</feature>
<evidence type="ECO:0000256" key="3">
    <source>
        <dbReference type="ARBA" id="ARBA00022989"/>
    </source>
</evidence>
<dbReference type="Proteomes" id="UP001501170">
    <property type="component" value="Unassembled WGS sequence"/>
</dbReference>
<evidence type="ECO:0000256" key="4">
    <source>
        <dbReference type="ARBA" id="ARBA00023136"/>
    </source>
</evidence>
<dbReference type="InterPro" id="IPR003807">
    <property type="entry name" value="DUF202"/>
</dbReference>
<dbReference type="EMBL" id="BAAARB010000004">
    <property type="protein sequence ID" value="GAA2372765.1"/>
    <property type="molecule type" value="Genomic_DNA"/>
</dbReference>
<feature type="transmembrane region" description="Helical" evidence="5">
    <location>
        <begin position="108"/>
        <end position="129"/>
    </location>
</feature>
<keyword evidence="8" id="KW-1185">Reference proteome</keyword>
<sequence length="132" mass="13831">MRSMSNTLPQRRPAAVYSVGEEPDVRFSLANERTALAWVRTALALIAGGITLTTVAGLTSSPMVVHLLSLVACVAGGALAIVALLSWRRNERALRLGLPLPPPLPLPWLVMGIAVVAAGLVGFGVVSILRLS</sequence>
<proteinExistence type="predicted"/>
<evidence type="ECO:0000259" key="6">
    <source>
        <dbReference type="Pfam" id="PF02656"/>
    </source>
</evidence>
<evidence type="ECO:0000313" key="8">
    <source>
        <dbReference type="Proteomes" id="UP001501170"/>
    </source>
</evidence>
<keyword evidence="4 5" id="KW-0472">Membrane</keyword>
<accession>A0ABN3H916</accession>
<dbReference type="Pfam" id="PF02656">
    <property type="entry name" value="DUF202"/>
    <property type="match status" value="1"/>
</dbReference>
<comment type="subcellular location">
    <subcellularLocation>
        <location evidence="1">Endomembrane system</location>
        <topology evidence="1">Multi-pass membrane protein</topology>
    </subcellularLocation>
</comment>
<feature type="domain" description="DUF202" evidence="6">
    <location>
        <begin position="26"/>
        <end position="93"/>
    </location>
</feature>
<protein>
    <submittedName>
        <fullName evidence="7">DUF202 domain-containing protein</fullName>
    </submittedName>
</protein>
<organism evidence="7 8">
    <name type="scientific">Gordonia cholesterolivorans</name>
    <dbReference type="NCBI Taxonomy" id="559625"/>
    <lineage>
        <taxon>Bacteria</taxon>
        <taxon>Bacillati</taxon>
        <taxon>Actinomycetota</taxon>
        <taxon>Actinomycetes</taxon>
        <taxon>Mycobacteriales</taxon>
        <taxon>Gordoniaceae</taxon>
        <taxon>Gordonia</taxon>
    </lineage>
</organism>
<keyword evidence="3 5" id="KW-1133">Transmembrane helix</keyword>
<reference evidence="7 8" key="1">
    <citation type="journal article" date="2019" name="Int. J. Syst. Evol. Microbiol.">
        <title>The Global Catalogue of Microorganisms (GCM) 10K type strain sequencing project: providing services to taxonomists for standard genome sequencing and annotation.</title>
        <authorList>
            <consortium name="The Broad Institute Genomics Platform"/>
            <consortium name="The Broad Institute Genome Sequencing Center for Infectious Disease"/>
            <person name="Wu L."/>
            <person name="Ma J."/>
        </authorList>
    </citation>
    <scope>NUCLEOTIDE SEQUENCE [LARGE SCALE GENOMIC DNA]</scope>
    <source>
        <strain evidence="7 8">JCM 16227</strain>
    </source>
</reference>
<evidence type="ECO:0000256" key="2">
    <source>
        <dbReference type="ARBA" id="ARBA00022692"/>
    </source>
</evidence>
<feature type="transmembrane region" description="Helical" evidence="5">
    <location>
        <begin position="64"/>
        <end position="87"/>
    </location>
</feature>
<evidence type="ECO:0000256" key="5">
    <source>
        <dbReference type="SAM" id="Phobius"/>
    </source>
</evidence>
<gene>
    <name evidence="7" type="ORF">GCM10009855_10020</name>
</gene>
<evidence type="ECO:0000313" key="7">
    <source>
        <dbReference type="EMBL" id="GAA2372765.1"/>
    </source>
</evidence>
<evidence type="ECO:0000256" key="1">
    <source>
        <dbReference type="ARBA" id="ARBA00004127"/>
    </source>
</evidence>
<name>A0ABN3H916_9ACTN</name>
<keyword evidence="2 5" id="KW-0812">Transmembrane</keyword>